<organism evidence="2">
    <name type="scientific">Petromyces alliaceus</name>
    <name type="common">Aspergillus alliaceus</name>
    <dbReference type="NCBI Taxonomy" id="209559"/>
    <lineage>
        <taxon>Eukaryota</taxon>
        <taxon>Fungi</taxon>
        <taxon>Dikarya</taxon>
        <taxon>Ascomycota</taxon>
        <taxon>Pezizomycotina</taxon>
        <taxon>Eurotiomycetes</taxon>
        <taxon>Eurotiomycetidae</taxon>
        <taxon>Eurotiales</taxon>
        <taxon>Aspergillaceae</taxon>
        <taxon>Aspergillus</taxon>
        <taxon>Aspergillus subgen. Circumdati</taxon>
    </lineage>
</organism>
<protein>
    <recommendedName>
        <fullName evidence="1">FAD-binding PCMH-type domain-containing protein</fullName>
    </recommendedName>
</protein>
<dbReference type="PROSITE" id="PS51387">
    <property type="entry name" value="FAD_PCMH"/>
    <property type="match status" value="1"/>
</dbReference>
<evidence type="ECO:0000313" key="2">
    <source>
        <dbReference type="EMBL" id="KAE8396633.1"/>
    </source>
</evidence>
<gene>
    <name evidence="2" type="ORF">BDV23DRAFT_2933</name>
</gene>
<dbReference type="GO" id="GO:0071949">
    <property type="term" value="F:FAD binding"/>
    <property type="evidence" value="ECO:0007669"/>
    <property type="project" value="InterPro"/>
</dbReference>
<dbReference type="OrthoDB" id="5332616at2759"/>
<dbReference type="InterPro" id="IPR016166">
    <property type="entry name" value="FAD-bd_PCMH"/>
</dbReference>
<dbReference type="GO" id="GO:1903457">
    <property type="term" value="P:lactate catabolic process"/>
    <property type="evidence" value="ECO:0007669"/>
    <property type="project" value="TreeGrafter"/>
</dbReference>
<dbReference type="EMBL" id="ML735214">
    <property type="protein sequence ID" value="KAE8396633.1"/>
    <property type="molecule type" value="Genomic_DNA"/>
</dbReference>
<name>A0A5N7CST7_PETAA</name>
<dbReference type="Proteomes" id="UP000326877">
    <property type="component" value="Unassembled WGS sequence"/>
</dbReference>
<dbReference type="GO" id="GO:0008720">
    <property type="term" value="F:D-lactate dehydrogenase (NAD+) activity"/>
    <property type="evidence" value="ECO:0007669"/>
    <property type="project" value="TreeGrafter"/>
</dbReference>
<accession>A0A5N7CST7</accession>
<dbReference type="PANTHER" id="PTHR11748">
    <property type="entry name" value="D-LACTATE DEHYDROGENASE"/>
    <property type="match status" value="1"/>
</dbReference>
<dbReference type="GO" id="GO:0004458">
    <property type="term" value="F:D-lactate dehydrogenase (cytochrome) activity"/>
    <property type="evidence" value="ECO:0007669"/>
    <property type="project" value="TreeGrafter"/>
</dbReference>
<feature type="domain" description="FAD-binding PCMH-type" evidence="1">
    <location>
        <begin position="79"/>
        <end position="212"/>
    </location>
</feature>
<dbReference type="Pfam" id="PF01565">
    <property type="entry name" value="FAD_binding_4"/>
    <property type="match status" value="1"/>
</dbReference>
<evidence type="ECO:0000259" key="1">
    <source>
        <dbReference type="PROSITE" id="PS51387"/>
    </source>
</evidence>
<dbReference type="InterPro" id="IPR016169">
    <property type="entry name" value="FAD-bd_PCMH_sub2"/>
</dbReference>
<dbReference type="InterPro" id="IPR036318">
    <property type="entry name" value="FAD-bd_PCMH-like_sf"/>
</dbReference>
<dbReference type="AlphaFoldDB" id="A0A5N7CST7"/>
<dbReference type="Gene3D" id="3.30.465.10">
    <property type="match status" value="1"/>
</dbReference>
<dbReference type="InterPro" id="IPR006094">
    <property type="entry name" value="Oxid_FAD_bind_N"/>
</dbReference>
<dbReference type="GO" id="GO:0005739">
    <property type="term" value="C:mitochondrion"/>
    <property type="evidence" value="ECO:0007669"/>
    <property type="project" value="TreeGrafter"/>
</dbReference>
<sequence>MVCLDLQLGLHRCASRAADEPFVLPPNTDLPKFKAFLSCAASVIDEANVQVIDIYDDIAQEEYMNPSKAHDMFHVLEKTHFVSSAVVAPRTVADVQEIMKLANEFEIPVWPFSKGRNVVYGGAAPRVPGSIGIDMGRHMNRVVKVDTENAYALVEPGVSYFELHEYLVKHNLRDKVWADVPDLGGGSVIGNTLERGVGYTPYGDHWMMHCGL</sequence>
<dbReference type="Gene3D" id="3.30.43.10">
    <property type="entry name" value="Uridine Diphospho-n-acetylenolpyruvylglucosamine Reductase, domain 2"/>
    <property type="match status" value="1"/>
</dbReference>
<dbReference type="PANTHER" id="PTHR11748:SF114">
    <property type="entry name" value="ARYL-ALCOHOL OXIDASE VANILLYL-ALCOHOL OXIDASE (AFU_ORTHOLOGUE AFUA_3G09500)-RELATED"/>
    <property type="match status" value="1"/>
</dbReference>
<proteinExistence type="predicted"/>
<dbReference type="SUPFAM" id="SSF56176">
    <property type="entry name" value="FAD-binding/transporter-associated domain-like"/>
    <property type="match status" value="1"/>
</dbReference>
<reference evidence="2" key="1">
    <citation type="submission" date="2019-04" db="EMBL/GenBank/DDBJ databases">
        <title>Friends and foes A comparative genomics studyof 23 Aspergillus species from section Flavi.</title>
        <authorList>
            <consortium name="DOE Joint Genome Institute"/>
            <person name="Kjaerbolling I."/>
            <person name="Vesth T."/>
            <person name="Frisvad J.C."/>
            <person name="Nybo J.L."/>
            <person name="Theobald S."/>
            <person name="Kildgaard S."/>
            <person name="Isbrandt T."/>
            <person name="Kuo A."/>
            <person name="Sato A."/>
            <person name="Lyhne E.K."/>
            <person name="Kogle M.E."/>
            <person name="Wiebenga A."/>
            <person name="Kun R.S."/>
            <person name="Lubbers R.J."/>
            <person name="Makela M.R."/>
            <person name="Barry K."/>
            <person name="Chovatia M."/>
            <person name="Clum A."/>
            <person name="Daum C."/>
            <person name="Haridas S."/>
            <person name="He G."/>
            <person name="LaButti K."/>
            <person name="Lipzen A."/>
            <person name="Mondo S."/>
            <person name="Riley R."/>
            <person name="Salamov A."/>
            <person name="Simmons B.A."/>
            <person name="Magnuson J.K."/>
            <person name="Henrissat B."/>
            <person name="Mortensen U.H."/>
            <person name="Larsen T.O."/>
            <person name="Devries R.P."/>
            <person name="Grigoriev I.V."/>
            <person name="Machida M."/>
            <person name="Baker S.E."/>
            <person name="Andersen M.R."/>
        </authorList>
    </citation>
    <scope>NUCLEOTIDE SEQUENCE [LARGE SCALE GENOMIC DNA]</scope>
    <source>
        <strain evidence="2">IBT 14317</strain>
    </source>
</reference>
<dbReference type="InterPro" id="IPR016167">
    <property type="entry name" value="FAD-bd_PCMH_sub1"/>
</dbReference>